<dbReference type="EMBL" id="POUC01000138">
    <property type="protein sequence ID" value="PNG20531.1"/>
    <property type="molecule type" value="Genomic_DNA"/>
</dbReference>
<gene>
    <name evidence="2" type="ORF">C1J00_19795</name>
</gene>
<evidence type="ECO:0000313" key="2">
    <source>
        <dbReference type="EMBL" id="PNG20531.1"/>
    </source>
</evidence>
<dbReference type="Proteomes" id="UP000235943">
    <property type="component" value="Unassembled WGS sequence"/>
</dbReference>
<organism evidence="2 3">
    <name type="scientific">Streptomyces cahuitamycinicus</name>
    <dbReference type="NCBI Taxonomy" id="2070367"/>
    <lineage>
        <taxon>Bacteria</taxon>
        <taxon>Bacillati</taxon>
        <taxon>Actinomycetota</taxon>
        <taxon>Actinomycetes</taxon>
        <taxon>Kitasatosporales</taxon>
        <taxon>Streptomycetaceae</taxon>
        <taxon>Streptomyces</taxon>
    </lineage>
</organism>
<accession>A0A2N8TNE8</accession>
<feature type="region of interest" description="Disordered" evidence="1">
    <location>
        <begin position="1"/>
        <end position="20"/>
    </location>
</feature>
<keyword evidence="3" id="KW-1185">Reference proteome</keyword>
<evidence type="ECO:0000313" key="3">
    <source>
        <dbReference type="Proteomes" id="UP000235943"/>
    </source>
</evidence>
<comment type="caution">
    <text evidence="2">The sequence shown here is derived from an EMBL/GenBank/DDBJ whole genome shotgun (WGS) entry which is preliminary data.</text>
</comment>
<sequence>MAGAGAAWPSPPRAPEGTVARRGEQFLVLAGNEPGEQAAARTPAWRQASANARLVYWEPWSVCRTASARLPRHRSAAARASMTSSERMWSVIAQPARRREARSMTVARYRNSPDSGR</sequence>
<protein>
    <submittedName>
        <fullName evidence="2">Uncharacterized protein</fullName>
    </submittedName>
</protein>
<dbReference type="AlphaFoldDB" id="A0A2N8TNE8"/>
<proteinExistence type="predicted"/>
<feature type="region of interest" description="Disordered" evidence="1">
    <location>
        <begin position="78"/>
        <end position="117"/>
    </location>
</feature>
<feature type="compositionally biased region" description="Low complexity" evidence="1">
    <location>
        <begin position="78"/>
        <end position="87"/>
    </location>
</feature>
<name>A0A2N8TNE8_9ACTN</name>
<evidence type="ECO:0000256" key="1">
    <source>
        <dbReference type="SAM" id="MobiDB-lite"/>
    </source>
</evidence>
<reference evidence="2 3" key="1">
    <citation type="submission" date="2018-01" db="EMBL/GenBank/DDBJ databases">
        <title>Draft genome sequence of Streptomyces sp. 13K301.</title>
        <authorList>
            <person name="Sahin N."/>
            <person name="Saygin H."/>
            <person name="Ay H."/>
        </authorList>
    </citation>
    <scope>NUCLEOTIDE SEQUENCE [LARGE SCALE GENOMIC DNA]</scope>
    <source>
        <strain evidence="2 3">13K301</strain>
    </source>
</reference>